<reference evidence="1 2" key="1">
    <citation type="submission" date="2016-03" db="EMBL/GenBank/DDBJ databases">
        <title>Draft Genome Sequence of the Strain BR 10245 (Bradyrhizobium sp.) isolated from nodules of Centrolobium paraense.</title>
        <authorList>
            <person name="Simoes-Araujo J.L.Sr."/>
            <person name="Barauna A.C."/>
            <person name="Silva K."/>
            <person name="Zilli J.E."/>
        </authorList>
    </citation>
    <scope>NUCLEOTIDE SEQUENCE [LARGE SCALE GENOMIC DNA]</scope>
    <source>
        <strain evidence="1 2">BR 10245</strain>
    </source>
</reference>
<dbReference type="AlphaFoldDB" id="A0A176ZA61"/>
<evidence type="ECO:0000313" key="2">
    <source>
        <dbReference type="Proteomes" id="UP000076959"/>
    </source>
</evidence>
<protein>
    <submittedName>
        <fullName evidence="1">Uncharacterized protein</fullName>
    </submittedName>
</protein>
<dbReference type="EMBL" id="LUUB01000002">
    <property type="protein sequence ID" value="OAF17529.1"/>
    <property type="molecule type" value="Genomic_DNA"/>
</dbReference>
<proteinExistence type="predicted"/>
<keyword evidence="2" id="KW-1185">Reference proteome</keyword>
<gene>
    <name evidence="1" type="ORF">AYJ54_05120</name>
</gene>
<accession>A0A176ZA61</accession>
<organism evidence="1 2">
    <name type="scientific">Bradyrhizobium centrolobii</name>
    <dbReference type="NCBI Taxonomy" id="1505087"/>
    <lineage>
        <taxon>Bacteria</taxon>
        <taxon>Pseudomonadati</taxon>
        <taxon>Pseudomonadota</taxon>
        <taxon>Alphaproteobacteria</taxon>
        <taxon>Hyphomicrobiales</taxon>
        <taxon>Nitrobacteraceae</taxon>
        <taxon>Bradyrhizobium</taxon>
    </lineage>
</organism>
<dbReference type="Proteomes" id="UP000076959">
    <property type="component" value="Unassembled WGS sequence"/>
</dbReference>
<comment type="caution">
    <text evidence="1">The sequence shown here is derived from an EMBL/GenBank/DDBJ whole genome shotgun (WGS) entry which is preliminary data.</text>
</comment>
<name>A0A176ZA61_9BRAD</name>
<sequence length="67" mass="7582">MRLPGEYFYKSLFAIGRHTGGDGGDAYGCNRPTACRGYRNADRAYSRYSHDIHRHVPDAASLRHRIA</sequence>
<evidence type="ECO:0000313" key="1">
    <source>
        <dbReference type="EMBL" id="OAF17529.1"/>
    </source>
</evidence>